<dbReference type="InterPro" id="IPR038538">
    <property type="entry name" value="MTERF_sf"/>
</dbReference>
<evidence type="ECO:0008006" key="6">
    <source>
        <dbReference type="Google" id="ProtNLM"/>
    </source>
</evidence>
<dbReference type="PANTHER" id="PTHR13068">
    <property type="entry name" value="CGI-12 PROTEIN-RELATED"/>
    <property type="match status" value="1"/>
</dbReference>
<reference evidence="4" key="2">
    <citation type="journal article" date="2023" name="Science">
        <title>Genomic signatures of disease resistance in endangered staghorn corals.</title>
        <authorList>
            <person name="Vollmer S.V."/>
            <person name="Selwyn J.D."/>
            <person name="Despard B.A."/>
            <person name="Roesel C.L."/>
        </authorList>
    </citation>
    <scope>NUCLEOTIDE SEQUENCE</scope>
    <source>
        <strain evidence="4">K2</strain>
    </source>
</reference>
<comment type="caution">
    <text evidence="4">The sequence shown here is derived from an EMBL/GenBank/DDBJ whole genome shotgun (WGS) entry which is preliminary data.</text>
</comment>
<dbReference type="InterPro" id="IPR003690">
    <property type="entry name" value="MTERF"/>
</dbReference>
<sequence length="526" mass="60081">MAALLNRLHSIYFLKYCLKLTGYRWLQISNFRGTTAPGAEKGLSLTEQTTNEEKREDNCFEEDVATSGKRDENIPSAGNSNLYEYVKTLESSIAQEKGTILKSWSRLTKHPRNKHMNVSGGLRSGTPHCLGITAHLLEQRLKFLHGIGIKGKDALIVALEFPNFLSWDSPNFVKILKVLTQLKCDIVRLLCRKPYVFGLDFERVTENVKKLANAGVTEEVIGKLVTFHPLILSFPLRDESMNIIKVLLDYHKNIPATEGNFEGGFNMEEAVLNLLLQPLEKTQEQVNFQEKFQYVVSFLRDLQVSPLIVAAKNPLIFHTDISTLQNAVEFFTSKPLLLEMEVIQHLLTSRSEIFVNFDDDTMRTRVQLIYGIVRSPTALYNLILDQSSFVFDKGDTTMEDIIQWFRDVGIEDKKLRDLLTLKNFFSLKKTEMEEKLKYLLSLKGVTMEAVRSHPVCLLKPLAHLKHRVEFLRAVKPDVLVNKDLGQIMLTKNKEFAKEVCGLSLEQFDELFNSMDKEGNSLKLSDE</sequence>
<reference evidence="4" key="1">
    <citation type="journal article" date="2023" name="G3 (Bethesda)">
        <title>Whole genome assembly and annotation of the endangered Caribbean coral Acropora cervicornis.</title>
        <authorList>
            <person name="Selwyn J.D."/>
            <person name="Vollmer S.V."/>
        </authorList>
    </citation>
    <scope>NUCLEOTIDE SEQUENCE</scope>
    <source>
        <strain evidence="4">K2</strain>
    </source>
</reference>
<proteinExistence type="inferred from homology"/>
<dbReference type="EMBL" id="JARQWQ010000025">
    <property type="protein sequence ID" value="KAK2563491.1"/>
    <property type="molecule type" value="Genomic_DNA"/>
</dbReference>
<evidence type="ECO:0000313" key="4">
    <source>
        <dbReference type="EMBL" id="KAK2563491.1"/>
    </source>
</evidence>
<accession>A0AAD9V6W0</accession>
<dbReference type="PANTHER" id="PTHR13068:SF112">
    <property type="entry name" value="TRANSCRIPTION TERMINATION FACTOR 3, MITOCHONDRIAL"/>
    <property type="match status" value="1"/>
</dbReference>
<evidence type="ECO:0000256" key="3">
    <source>
        <dbReference type="SAM" id="MobiDB-lite"/>
    </source>
</evidence>
<keyword evidence="5" id="KW-1185">Reference proteome</keyword>
<feature type="region of interest" description="Disordered" evidence="3">
    <location>
        <begin position="37"/>
        <end position="71"/>
    </location>
</feature>
<evidence type="ECO:0000313" key="5">
    <source>
        <dbReference type="Proteomes" id="UP001249851"/>
    </source>
</evidence>
<name>A0AAD9V6W0_ACRCE</name>
<dbReference type="Proteomes" id="UP001249851">
    <property type="component" value="Unassembled WGS sequence"/>
</dbReference>
<protein>
    <recommendedName>
        <fullName evidence="6">Transcription termination factor 3, mitochondrial</fullName>
    </recommendedName>
</protein>
<dbReference type="GO" id="GO:0003676">
    <property type="term" value="F:nucleic acid binding"/>
    <property type="evidence" value="ECO:0007669"/>
    <property type="project" value="InterPro"/>
</dbReference>
<keyword evidence="2" id="KW-0809">Transit peptide</keyword>
<dbReference type="Pfam" id="PF02536">
    <property type="entry name" value="mTERF"/>
    <property type="match status" value="2"/>
</dbReference>
<organism evidence="4 5">
    <name type="scientific">Acropora cervicornis</name>
    <name type="common">Staghorn coral</name>
    <dbReference type="NCBI Taxonomy" id="6130"/>
    <lineage>
        <taxon>Eukaryota</taxon>
        <taxon>Metazoa</taxon>
        <taxon>Cnidaria</taxon>
        <taxon>Anthozoa</taxon>
        <taxon>Hexacorallia</taxon>
        <taxon>Scleractinia</taxon>
        <taxon>Astrocoeniina</taxon>
        <taxon>Acroporidae</taxon>
        <taxon>Acropora</taxon>
    </lineage>
</organism>
<evidence type="ECO:0000256" key="1">
    <source>
        <dbReference type="ARBA" id="ARBA00007692"/>
    </source>
</evidence>
<gene>
    <name evidence="4" type="ORF">P5673_013204</name>
</gene>
<evidence type="ECO:0000256" key="2">
    <source>
        <dbReference type="ARBA" id="ARBA00022946"/>
    </source>
</evidence>
<dbReference type="AlphaFoldDB" id="A0AAD9V6W0"/>
<comment type="similarity">
    <text evidence="1">Belongs to the mTERF family.</text>
</comment>
<dbReference type="Gene3D" id="1.25.70.10">
    <property type="entry name" value="Transcription termination factor 3, mitochondrial"/>
    <property type="match status" value="2"/>
</dbReference>